<evidence type="ECO:0000313" key="1">
    <source>
        <dbReference type="EMBL" id="RTE03066.1"/>
    </source>
</evidence>
<dbReference type="AlphaFoldDB" id="A0A430J5J4"/>
<keyword evidence="2" id="KW-1185">Reference proteome</keyword>
<evidence type="ECO:0000313" key="2">
    <source>
        <dbReference type="Proteomes" id="UP000276128"/>
    </source>
</evidence>
<dbReference type="OrthoDB" id="666031at2"/>
<sequence length="147" mass="17512">MSLNKTPKLALTAQERKELRKNKIRLSDIDKMEVTELSFILQISEVRAMELKASSEFQRVPSIGPAFAKDLMKLRFYQLDELKEKDGARLFEKLEELYKARIDPCVEDQCRLIVFYANQPDSDKQWWDFTEERKNYRRAYGYPHRAD</sequence>
<name>A0A430J5J4_9BACL</name>
<gene>
    <name evidence="1" type="ORF">EJQ19_28275</name>
</gene>
<protein>
    <submittedName>
        <fullName evidence="1">Pathogenicity locus</fullName>
    </submittedName>
</protein>
<dbReference type="Proteomes" id="UP000276128">
    <property type="component" value="Unassembled WGS sequence"/>
</dbReference>
<accession>A0A430J5J4</accession>
<dbReference type="EMBL" id="RXHU01000106">
    <property type="protein sequence ID" value="RTE03066.1"/>
    <property type="molecule type" value="Genomic_DNA"/>
</dbReference>
<dbReference type="RefSeq" id="WP_126144583.1">
    <property type="nucleotide sequence ID" value="NZ_RXHU01000106.1"/>
</dbReference>
<comment type="caution">
    <text evidence="1">The sequence shown here is derived from an EMBL/GenBank/DDBJ whole genome shotgun (WGS) entry which is preliminary data.</text>
</comment>
<proteinExistence type="predicted"/>
<dbReference type="InterPro" id="IPR021725">
    <property type="entry name" value="Cdd1"/>
</dbReference>
<organism evidence="1 2">
    <name type="scientific">Paenibacillus whitsoniae</name>
    <dbReference type="NCBI Taxonomy" id="2496558"/>
    <lineage>
        <taxon>Bacteria</taxon>
        <taxon>Bacillati</taxon>
        <taxon>Bacillota</taxon>
        <taxon>Bacilli</taxon>
        <taxon>Bacillales</taxon>
        <taxon>Paenibacillaceae</taxon>
        <taxon>Paenibacillus</taxon>
    </lineage>
</organism>
<dbReference type="Pfam" id="PF11731">
    <property type="entry name" value="Cdd1"/>
    <property type="match status" value="1"/>
</dbReference>
<reference evidence="1 2" key="1">
    <citation type="submission" date="2018-12" db="EMBL/GenBank/DDBJ databases">
        <title>Bacillus ochoae sp. nov., Paenibacillus whitsoniae sp. nov., Paenibacillus spiritus sp. nov. Isolated from the Mars Exploration Rover during spacecraft assembly.</title>
        <authorList>
            <person name="Seuylemezian A."/>
            <person name="Vaishampayan P."/>
        </authorList>
    </citation>
    <scope>NUCLEOTIDE SEQUENCE [LARGE SCALE GENOMIC DNA]</scope>
    <source>
        <strain evidence="1 2">MER 54</strain>
    </source>
</reference>